<dbReference type="AlphaFoldDB" id="A0A9P4Q5C6"/>
<reference evidence="3" key="1">
    <citation type="journal article" date="2020" name="Stud. Mycol.">
        <title>101 Dothideomycetes genomes: a test case for predicting lifestyles and emergence of pathogens.</title>
        <authorList>
            <person name="Haridas S."/>
            <person name="Albert R."/>
            <person name="Binder M."/>
            <person name="Bloem J."/>
            <person name="Labutti K."/>
            <person name="Salamov A."/>
            <person name="Andreopoulos B."/>
            <person name="Baker S."/>
            <person name="Barry K."/>
            <person name="Bills G."/>
            <person name="Bluhm B."/>
            <person name="Cannon C."/>
            <person name="Castanera R."/>
            <person name="Culley D."/>
            <person name="Daum C."/>
            <person name="Ezra D."/>
            <person name="Gonzalez J."/>
            <person name="Henrissat B."/>
            <person name="Kuo A."/>
            <person name="Liang C."/>
            <person name="Lipzen A."/>
            <person name="Lutzoni F."/>
            <person name="Magnuson J."/>
            <person name="Mondo S."/>
            <person name="Nolan M."/>
            <person name="Ohm R."/>
            <person name="Pangilinan J."/>
            <person name="Park H.-J."/>
            <person name="Ramirez L."/>
            <person name="Alfaro M."/>
            <person name="Sun H."/>
            <person name="Tritt A."/>
            <person name="Yoshinaga Y."/>
            <person name="Zwiers L.-H."/>
            <person name="Turgeon B."/>
            <person name="Goodwin S."/>
            <person name="Spatafora J."/>
            <person name="Crous P."/>
            <person name="Grigoriev I."/>
        </authorList>
    </citation>
    <scope>NUCLEOTIDE SEQUENCE</scope>
    <source>
        <strain evidence="3">CBS 116435</strain>
    </source>
</reference>
<protein>
    <recommendedName>
        <fullName evidence="2">Apple domain-containing protein</fullName>
    </recommendedName>
</protein>
<dbReference type="Pfam" id="PF14295">
    <property type="entry name" value="PAN_4"/>
    <property type="match status" value="2"/>
</dbReference>
<name>A0A9P4Q5C6_9PEZI</name>
<feature type="compositionally biased region" description="Low complexity" evidence="1">
    <location>
        <begin position="80"/>
        <end position="91"/>
    </location>
</feature>
<dbReference type="Proteomes" id="UP000799441">
    <property type="component" value="Unassembled WGS sequence"/>
</dbReference>
<feature type="region of interest" description="Disordered" evidence="1">
    <location>
        <begin position="76"/>
        <end position="97"/>
    </location>
</feature>
<proteinExistence type="predicted"/>
<evidence type="ECO:0000313" key="3">
    <source>
        <dbReference type="EMBL" id="KAF2719815.1"/>
    </source>
</evidence>
<dbReference type="InterPro" id="IPR003609">
    <property type="entry name" value="Pan_app"/>
</dbReference>
<dbReference type="PROSITE" id="PS50948">
    <property type="entry name" value="PAN"/>
    <property type="match status" value="1"/>
</dbReference>
<evidence type="ECO:0000313" key="4">
    <source>
        <dbReference type="Proteomes" id="UP000799441"/>
    </source>
</evidence>
<feature type="non-terminal residue" evidence="3">
    <location>
        <position position="178"/>
    </location>
</feature>
<evidence type="ECO:0000259" key="2">
    <source>
        <dbReference type="PROSITE" id="PS50948"/>
    </source>
</evidence>
<organism evidence="3 4">
    <name type="scientific">Polychaeton citri CBS 116435</name>
    <dbReference type="NCBI Taxonomy" id="1314669"/>
    <lineage>
        <taxon>Eukaryota</taxon>
        <taxon>Fungi</taxon>
        <taxon>Dikarya</taxon>
        <taxon>Ascomycota</taxon>
        <taxon>Pezizomycotina</taxon>
        <taxon>Dothideomycetes</taxon>
        <taxon>Dothideomycetidae</taxon>
        <taxon>Capnodiales</taxon>
        <taxon>Capnodiaceae</taxon>
        <taxon>Polychaeton</taxon>
    </lineage>
</organism>
<dbReference type="Gene3D" id="3.50.4.10">
    <property type="entry name" value="Hepatocyte Growth Factor"/>
    <property type="match status" value="2"/>
</dbReference>
<dbReference type="OrthoDB" id="160645at2759"/>
<feature type="non-terminal residue" evidence="3">
    <location>
        <position position="1"/>
    </location>
</feature>
<dbReference type="SUPFAM" id="SSF57414">
    <property type="entry name" value="Hairpin loop containing domain-like"/>
    <property type="match status" value="1"/>
</dbReference>
<feature type="domain" description="Apple" evidence="2">
    <location>
        <begin position="122"/>
        <end position="178"/>
    </location>
</feature>
<gene>
    <name evidence="3" type="ORF">K431DRAFT_203590</name>
</gene>
<comment type="caution">
    <text evidence="3">The sequence shown here is derived from an EMBL/GenBank/DDBJ whole genome shotgun (WGS) entry which is preliminary data.</text>
</comment>
<sequence length="178" mass="18683">TDKKGATYKVNCDYDYPGNDIASVGVSSFVDCFAACDALKGCIAFSFLSGTCYLKEFAANGGKPSNSADAAALVRRSDGSLPTKEPTSTSTKPHKPTGHIAPVSGSCAKMKSTRVSTFTVGCSKYQISCSTDYQNSDVGAVQVTSYQECFQACDDFDGCVAFSFFASTCYLKSAANNG</sequence>
<dbReference type="EMBL" id="MU003806">
    <property type="protein sequence ID" value="KAF2719815.1"/>
    <property type="molecule type" value="Genomic_DNA"/>
</dbReference>
<keyword evidence="4" id="KW-1185">Reference proteome</keyword>
<evidence type="ECO:0000256" key="1">
    <source>
        <dbReference type="SAM" id="MobiDB-lite"/>
    </source>
</evidence>
<accession>A0A9P4Q5C6</accession>